<organism evidence="6 7">
    <name type="scientific">Alcanivorax sediminis</name>
    <dbReference type="NCBI Taxonomy" id="2663008"/>
    <lineage>
        <taxon>Bacteria</taxon>
        <taxon>Pseudomonadati</taxon>
        <taxon>Pseudomonadota</taxon>
        <taxon>Gammaproteobacteria</taxon>
        <taxon>Oceanospirillales</taxon>
        <taxon>Alcanivoracaceae</taxon>
        <taxon>Alcanivorax</taxon>
    </lineage>
</organism>
<feature type="DNA-binding region" description="H-T-H motif" evidence="4">
    <location>
        <begin position="39"/>
        <end position="58"/>
    </location>
</feature>
<protein>
    <submittedName>
        <fullName evidence="6">TetR family transcriptional regulator</fullName>
    </submittedName>
</protein>
<dbReference type="InterPro" id="IPR036271">
    <property type="entry name" value="Tet_transcr_reg_TetR-rel_C_sf"/>
</dbReference>
<dbReference type="PANTHER" id="PTHR30055:SF146">
    <property type="entry name" value="HTH-TYPE TRANSCRIPTIONAL DUAL REGULATOR CECR"/>
    <property type="match status" value="1"/>
</dbReference>
<dbReference type="GO" id="GO:0000976">
    <property type="term" value="F:transcription cis-regulatory region binding"/>
    <property type="evidence" value="ECO:0007669"/>
    <property type="project" value="TreeGrafter"/>
</dbReference>
<proteinExistence type="predicted"/>
<keyword evidence="3" id="KW-0804">Transcription</keyword>
<keyword evidence="7" id="KW-1185">Reference proteome</keyword>
<dbReference type="EMBL" id="WIRE01000001">
    <property type="protein sequence ID" value="MQX52525.1"/>
    <property type="molecule type" value="Genomic_DNA"/>
</dbReference>
<dbReference type="Pfam" id="PF14246">
    <property type="entry name" value="TetR_C_7"/>
    <property type="match status" value="1"/>
</dbReference>
<evidence type="ECO:0000256" key="3">
    <source>
        <dbReference type="ARBA" id="ARBA00023163"/>
    </source>
</evidence>
<name>A0A6N7LU46_9GAMM</name>
<accession>A0A6N7LU46</accession>
<dbReference type="Gene3D" id="1.10.10.60">
    <property type="entry name" value="Homeodomain-like"/>
    <property type="match status" value="1"/>
</dbReference>
<evidence type="ECO:0000256" key="4">
    <source>
        <dbReference type="PROSITE-ProRule" id="PRU00335"/>
    </source>
</evidence>
<evidence type="ECO:0000259" key="5">
    <source>
        <dbReference type="PROSITE" id="PS50977"/>
    </source>
</evidence>
<dbReference type="SUPFAM" id="SSF46689">
    <property type="entry name" value="Homeodomain-like"/>
    <property type="match status" value="1"/>
</dbReference>
<keyword evidence="2 4" id="KW-0238">DNA-binding</keyword>
<evidence type="ECO:0000313" key="6">
    <source>
        <dbReference type="EMBL" id="MQX52525.1"/>
    </source>
</evidence>
<evidence type="ECO:0000313" key="7">
    <source>
        <dbReference type="Proteomes" id="UP000469421"/>
    </source>
</evidence>
<sequence>MSTSVATANLGRPKDPAKRAAILEAAKSLFLACGFSGTSMDAVAKQAGVSKLTVYSHFCDKETLFSSAVEAKCHNTLPDPIFELDQDQPIRTTLTRIGLAFSGLINSEEVIALERLMCTMATQDPEMSRLFFEAGPQRTLTAMEGLIRHAIQAGLLNIQDAKRGAENFFALLQGCEHFRIRIGYREPMTAAEAQPHVEQAVDMFLRAYGVDQSI</sequence>
<dbReference type="PROSITE" id="PS50977">
    <property type="entry name" value="HTH_TETR_2"/>
    <property type="match status" value="1"/>
</dbReference>
<comment type="caution">
    <text evidence="6">The sequence shown here is derived from an EMBL/GenBank/DDBJ whole genome shotgun (WGS) entry which is preliminary data.</text>
</comment>
<dbReference type="Pfam" id="PF00440">
    <property type="entry name" value="TetR_N"/>
    <property type="match status" value="1"/>
</dbReference>
<dbReference type="PANTHER" id="PTHR30055">
    <property type="entry name" value="HTH-TYPE TRANSCRIPTIONAL REGULATOR RUTR"/>
    <property type="match status" value="1"/>
</dbReference>
<dbReference type="Gene3D" id="1.10.357.10">
    <property type="entry name" value="Tetracycline Repressor, domain 2"/>
    <property type="match status" value="1"/>
</dbReference>
<dbReference type="GO" id="GO:0003700">
    <property type="term" value="F:DNA-binding transcription factor activity"/>
    <property type="evidence" value="ECO:0007669"/>
    <property type="project" value="TreeGrafter"/>
</dbReference>
<keyword evidence="1" id="KW-0805">Transcription regulation</keyword>
<feature type="domain" description="HTH tetR-type" evidence="5">
    <location>
        <begin position="16"/>
        <end position="76"/>
    </location>
</feature>
<dbReference type="Proteomes" id="UP000469421">
    <property type="component" value="Unassembled WGS sequence"/>
</dbReference>
<reference evidence="6 7" key="1">
    <citation type="submission" date="2019-10" db="EMBL/GenBank/DDBJ databases">
        <title>Alcanivorax sp.PA15-N-34 draft genome sequence.</title>
        <authorList>
            <person name="Liao X."/>
            <person name="Shao Z."/>
        </authorList>
    </citation>
    <scope>NUCLEOTIDE SEQUENCE [LARGE SCALE GENOMIC DNA]</scope>
    <source>
        <strain evidence="6 7">PA15-N-34</strain>
    </source>
</reference>
<dbReference type="FunFam" id="1.10.10.60:FF:000141">
    <property type="entry name" value="TetR family transcriptional regulator"/>
    <property type="match status" value="1"/>
</dbReference>
<dbReference type="PRINTS" id="PR00455">
    <property type="entry name" value="HTHTETR"/>
</dbReference>
<dbReference type="RefSeq" id="WP_153499325.1">
    <property type="nucleotide sequence ID" value="NZ_WIRE01000001.1"/>
</dbReference>
<gene>
    <name evidence="6" type="ORF">GFN93_04650</name>
</gene>
<dbReference type="InterPro" id="IPR001647">
    <property type="entry name" value="HTH_TetR"/>
</dbReference>
<evidence type="ECO:0000256" key="2">
    <source>
        <dbReference type="ARBA" id="ARBA00023125"/>
    </source>
</evidence>
<dbReference type="SUPFAM" id="SSF48498">
    <property type="entry name" value="Tetracyclin repressor-like, C-terminal domain"/>
    <property type="match status" value="1"/>
</dbReference>
<evidence type="ECO:0000256" key="1">
    <source>
        <dbReference type="ARBA" id="ARBA00023015"/>
    </source>
</evidence>
<dbReference type="InterPro" id="IPR009057">
    <property type="entry name" value="Homeodomain-like_sf"/>
</dbReference>
<dbReference type="AlphaFoldDB" id="A0A6N7LU46"/>
<dbReference type="InterPro" id="IPR039536">
    <property type="entry name" value="TetR_C_Proteobacteria"/>
</dbReference>
<dbReference type="InterPro" id="IPR050109">
    <property type="entry name" value="HTH-type_TetR-like_transc_reg"/>
</dbReference>